<feature type="signal peptide" evidence="1">
    <location>
        <begin position="1"/>
        <end position="24"/>
    </location>
</feature>
<feature type="domain" description="Transglutaminase-like" evidence="2">
    <location>
        <begin position="170"/>
        <end position="226"/>
    </location>
</feature>
<dbReference type="Proteomes" id="UP000464314">
    <property type="component" value="Chromosome"/>
</dbReference>
<organism evidence="3 4">
    <name type="scientific">Anaerocolumna sedimenticola</name>
    <dbReference type="NCBI Taxonomy" id="2696063"/>
    <lineage>
        <taxon>Bacteria</taxon>
        <taxon>Bacillati</taxon>
        <taxon>Bacillota</taxon>
        <taxon>Clostridia</taxon>
        <taxon>Lachnospirales</taxon>
        <taxon>Lachnospiraceae</taxon>
        <taxon>Anaerocolumna</taxon>
    </lineage>
</organism>
<name>A0A6P1TI49_9FIRM</name>
<dbReference type="GO" id="GO:0005737">
    <property type="term" value="C:cytoplasm"/>
    <property type="evidence" value="ECO:0007669"/>
    <property type="project" value="TreeGrafter"/>
</dbReference>
<dbReference type="SUPFAM" id="SSF54001">
    <property type="entry name" value="Cysteine proteinases"/>
    <property type="match status" value="1"/>
</dbReference>
<accession>A0A6P1TI49</accession>
<dbReference type="KEGG" id="anr:Ana3638_02225"/>
<dbReference type="InterPro" id="IPR038765">
    <property type="entry name" value="Papain-like_cys_pep_sf"/>
</dbReference>
<dbReference type="Gene3D" id="3.10.620.30">
    <property type="match status" value="1"/>
</dbReference>
<protein>
    <recommendedName>
        <fullName evidence="2">Transglutaminase-like domain-containing protein</fullName>
    </recommendedName>
</protein>
<dbReference type="AlphaFoldDB" id="A0A6P1TI49"/>
<evidence type="ECO:0000256" key="1">
    <source>
        <dbReference type="SAM" id="SignalP"/>
    </source>
</evidence>
<dbReference type="InterPro" id="IPR002931">
    <property type="entry name" value="Transglutaminase-like"/>
</dbReference>
<dbReference type="EMBL" id="CP048000">
    <property type="protein sequence ID" value="QHQ59762.1"/>
    <property type="molecule type" value="Genomic_DNA"/>
</dbReference>
<evidence type="ECO:0000313" key="4">
    <source>
        <dbReference type="Proteomes" id="UP000464314"/>
    </source>
</evidence>
<keyword evidence="4" id="KW-1185">Reference proteome</keyword>
<dbReference type="PANTHER" id="PTHR46333:SF2">
    <property type="entry name" value="CYTOKINESIS PROTEIN 3"/>
    <property type="match status" value="1"/>
</dbReference>
<keyword evidence="1" id="KW-0732">Signal</keyword>
<evidence type="ECO:0000259" key="2">
    <source>
        <dbReference type="SMART" id="SM00460"/>
    </source>
</evidence>
<proteinExistence type="predicted"/>
<dbReference type="PANTHER" id="PTHR46333">
    <property type="entry name" value="CYTOKINESIS PROTEIN 3"/>
    <property type="match status" value="1"/>
</dbReference>
<dbReference type="RefSeq" id="WP_161836598.1">
    <property type="nucleotide sequence ID" value="NZ_CP048000.1"/>
</dbReference>
<dbReference type="SMART" id="SM00460">
    <property type="entry name" value="TGc"/>
    <property type="match status" value="1"/>
</dbReference>
<reference evidence="3 4" key="1">
    <citation type="submission" date="2020-01" db="EMBL/GenBank/DDBJ databases">
        <title>Genome analysis of Anaerocolumna sp. CBA3638.</title>
        <authorList>
            <person name="Kim J."/>
            <person name="Roh S.W."/>
        </authorList>
    </citation>
    <scope>NUCLEOTIDE SEQUENCE [LARGE SCALE GENOMIC DNA]</scope>
    <source>
        <strain evidence="3 4">CBA3638</strain>
    </source>
</reference>
<gene>
    <name evidence="3" type="ORF">Ana3638_02225</name>
</gene>
<sequence length="278" mass="31707">MKKKIIVSFLVFMLFLTLPMEASAKTYTTKEQVYNIIKKNLLAHKVKFTITTDMDVMSEIGRNADMFSAVAALDDKKTSKDGDYLNLSISSWRTNWQWSSQGDTAQLTFSAVYRTTLKQEKAVDEKIAGILDSLNLENKTEYQKVKAIHDYIIKKTSYDQSLEKHSAYDALINKSAVCEGYALAAYRLFTEAGIKCRIITGYAGGAAHAWNIVSVNGKWYNIDLTWDDPITNTGKPMLSYDYFLKNAKDFSDHTRDNEYNTSAFLKKYPIAKENYKMK</sequence>
<feature type="chain" id="PRO_5027026382" description="Transglutaminase-like domain-containing protein" evidence="1">
    <location>
        <begin position="25"/>
        <end position="278"/>
    </location>
</feature>
<evidence type="ECO:0000313" key="3">
    <source>
        <dbReference type="EMBL" id="QHQ59762.1"/>
    </source>
</evidence>
<dbReference type="InterPro" id="IPR052557">
    <property type="entry name" value="CAP/Cytokinesis_protein"/>
</dbReference>
<dbReference type="Pfam" id="PF01841">
    <property type="entry name" value="Transglut_core"/>
    <property type="match status" value="1"/>
</dbReference>